<organism evidence="3 4">
    <name type="scientific">Brachybacterium tyrofermentans</name>
    <dbReference type="NCBI Taxonomy" id="47848"/>
    <lineage>
        <taxon>Bacteria</taxon>
        <taxon>Bacillati</taxon>
        <taxon>Actinomycetota</taxon>
        <taxon>Actinomycetes</taxon>
        <taxon>Micrococcales</taxon>
        <taxon>Dermabacteraceae</taxon>
        <taxon>Brachybacterium</taxon>
    </lineage>
</organism>
<protein>
    <submittedName>
        <fullName evidence="3">ABC transporter substrate-binding protein</fullName>
    </submittedName>
</protein>
<dbReference type="Pfam" id="PF00496">
    <property type="entry name" value="SBP_bac_5"/>
    <property type="match status" value="1"/>
</dbReference>
<dbReference type="GeneID" id="303296858"/>
<evidence type="ECO:0000259" key="2">
    <source>
        <dbReference type="Pfam" id="PF00496"/>
    </source>
</evidence>
<feature type="chain" id="PRO_5046085496" evidence="1">
    <location>
        <begin position="26"/>
        <end position="574"/>
    </location>
</feature>
<dbReference type="Gene3D" id="3.10.105.10">
    <property type="entry name" value="Dipeptide-binding Protein, Domain 3"/>
    <property type="match status" value="1"/>
</dbReference>
<proteinExistence type="predicted"/>
<dbReference type="Proteomes" id="UP001595937">
    <property type="component" value="Unassembled WGS sequence"/>
</dbReference>
<dbReference type="InterPro" id="IPR039424">
    <property type="entry name" value="SBP_5"/>
</dbReference>
<dbReference type="PANTHER" id="PTHR30290">
    <property type="entry name" value="PERIPLASMIC BINDING COMPONENT OF ABC TRANSPORTER"/>
    <property type="match status" value="1"/>
</dbReference>
<gene>
    <name evidence="3" type="ORF">ACFPK8_16950</name>
</gene>
<comment type="caution">
    <text evidence="3">The sequence shown here is derived from an EMBL/GenBank/DDBJ whole genome shotgun (WGS) entry which is preliminary data.</text>
</comment>
<reference evidence="4" key="1">
    <citation type="journal article" date="2019" name="Int. J. Syst. Evol. Microbiol.">
        <title>The Global Catalogue of Microorganisms (GCM) 10K type strain sequencing project: providing services to taxonomists for standard genome sequencing and annotation.</title>
        <authorList>
            <consortium name="The Broad Institute Genomics Platform"/>
            <consortium name="The Broad Institute Genome Sequencing Center for Infectious Disease"/>
            <person name="Wu L."/>
            <person name="Ma J."/>
        </authorList>
    </citation>
    <scope>NUCLEOTIDE SEQUENCE [LARGE SCALE GENOMIC DNA]</scope>
    <source>
        <strain evidence="4">CGMCC 1.16455</strain>
    </source>
</reference>
<name>A0ABW0FKC3_9MICO</name>
<dbReference type="PROSITE" id="PS51257">
    <property type="entry name" value="PROKAR_LIPOPROTEIN"/>
    <property type="match status" value="1"/>
</dbReference>
<feature type="signal peptide" evidence="1">
    <location>
        <begin position="1"/>
        <end position="25"/>
    </location>
</feature>
<dbReference type="InterPro" id="IPR006311">
    <property type="entry name" value="TAT_signal"/>
</dbReference>
<dbReference type="RefSeq" id="WP_193117982.1">
    <property type="nucleotide sequence ID" value="NZ_BAAAIR010000033.1"/>
</dbReference>
<dbReference type="SUPFAM" id="SSF53850">
    <property type="entry name" value="Periplasmic binding protein-like II"/>
    <property type="match status" value="1"/>
</dbReference>
<dbReference type="Gene3D" id="3.40.190.10">
    <property type="entry name" value="Periplasmic binding protein-like II"/>
    <property type="match status" value="1"/>
</dbReference>
<evidence type="ECO:0000313" key="3">
    <source>
        <dbReference type="EMBL" id="MFC5299206.1"/>
    </source>
</evidence>
<dbReference type="Gene3D" id="3.90.76.10">
    <property type="entry name" value="Dipeptide-binding Protein, Domain 1"/>
    <property type="match status" value="1"/>
</dbReference>
<evidence type="ECO:0000256" key="1">
    <source>
        <dbReference type="SAM" id="SignalP"/>
    </source>
</evidence>
<feature type="domain" description="Solute-binding protein family 5" evidence="2">
    <location>
        <begin position="96"/>
        <end position="457"/>
    </location>
</feature>
<keyword evidence="4" id="KW-1185">Reference proteome</keyword>
<accession>A0ABW0FKC3</accession>
<dbReference type="PANTHER" id="PTHR30290:SF16">
    <property type="entry name" value="OLIGOPEPTIDE ABC TRANSPORTER, PERIPLASMIC OLIGOPEPTIDE-BINDING PROTEIN"/>
    <property type="match status" value="1"/>
</dbReference>
<dbReference type="PROSITE" id="PS51318">
    <property type="entry name" value="TAT"/>
    <property type="match status" value="1"/>
</dbReference>
<keyword evidence="1" id="KW-0732">Signal</keyword>
<evidence type="ECO:0000313" key="4">
    <source>
        <dbReference type="Proteomes" id="UP001595937"/>
    </source>
</evidence>
<sequence>MKISPQFTRRSALGALGIGSIAATAAACSSGSGSGGGPDSGGGGGAGALFVVGTMVTATNQFAKNFNRYGGGDTAPGLDLVYEPLFRLSSKDGGQLLPMLAESADHSEDGKEVTYHLRKDVTWSDGEPFTAKDVLFTLGSIYGTPNPEPAEDEFVWLSAPIETPDDHTVTVKYNDDQRQQEVNLALYYPIVPSHIYQDGDKLEFPQDIMDDPIGTGPASLKAFDTQLVTYAMRDDYWGGTSEVGEVQFVPSGQAGNIETQISQGNVDFAEGGAPGVVKGFVGMAETNHYSWIADGASEGIAFMTANPDSPMADANIRKAFRAAIDYSAVMEASGIAYTLPNAAGVDPVLNESLQQPEFNEPMAMDTDAATKALEASDWSVNAAGNLEKDGKEHPLSLQIQNDNATFMVTMPIVVSTWEKNLGVTVTFDPKPKDVMDTILSTGEFDVVATGLGYPGSPWSNYTMYDQPILPLEEETNNGNWGRWAWGDEAEEKMQILVSTLNTPETQDQIAEGVQGVQQAFLEQAPHAPVQGGGTGIMYTELNWTGIPDPADVDYFPRINGMGNMTQLLMAIEPA</sequence>
<dbReference type="EMBL" id="JBHSLN010000087">
    <property type="protein sequence ID" value="MFC5299206.1"/>
    <property type="molecule type" value="Genomic_DNA"/>
</dbReference>
<dbReference type="InterPro" id="IPR000914">
    <property type="entry name" value="SBP_5_dom"/>
</dbReference>